<keyword evidence="8" id="KW-0282">Flagellum</keyword>
<comment type="subunit">
    <text evidence="6">The basal body constitutes a major portion of the flagellar organelle and consists of a number of rings mounted on a central rod.</text>
</comment>
<dbReference type="InterPro" id="IPR006300">
    <property type="entry name" value="FlgB"/>
</dbReference>
<reference evidence="8 9" key="1">
    <citation type="submission" date="2017-12" db="EMBL/GenBank/DDBJ databases">
        <title>Genomes of bacteria within cyanobacterial aggregates.</title>
        <authorList>
            <person name="Cai H."/>
        </authorList>
    </citation>
    <scope>NUCLEOTIDE SEQUENCE [LARGE SCALE GENOMIC DNA]</scope>
    <source>
        <strain evidence="8 9">TH16</strain>
    </source>
</reference>
<protein>
    <recommendedName>
        <fullName evidence="3 6">Flagellar basal body rod protein FlgB</fullName>
    </recommendedName>
</protein>
<keyword evidence="4 6" id="KW-0975">Bacterial flagellum</keyword>
<dbReference type="NCBIfam" id="TIGR01396">
    <property type="entry name" value="FlgB"/>
    <property type="match status" value="1"/>
</dbReference>
<dbReference type="Proteomes" id="UP000234752">
    <property type="component" value="Chromosome eg_1"/>
</dbReference>
<evidence type="ECO:0000313" key="9">
    <source>
        <dbReference type="Proteomes" id="UP000234752"/>
    </source>
</evidence>
<keyword evidence="9" id="KW-1185">Reference proteome</keyword>
<dbReference type="GO" id="GO:0071973">
    <property type="term" value="P:bacterial-type flagellum-dependent cell motility"/>
    <property type="evidence" value="ECO:0007669"/>
    <property type="project" value="InterPro"/>
</dbReference>
<proteinExistence type="inferred from homology"/>
<comment type="subcellular location">
    <subcellularLocation>
        <location evidence="1 6">Bacterial flagellum basal body</location>
    </subcellularLocation>
</comment>
<evidence type="ECO:0000256" key="7">
    <source>
        <dbReference type="SAM" id="MobiDB-lite"/>
    </source>
</evidence>
<dbReference type="RefSeq" id="WP_102111084.1">
    <property type="nucleotide sequence ID" value="NZ_BMGN01000004.1"/>
</dbReference>
<keyword evidence="8" id="KW-0966">Cell projection</keyword>
<evidence type="ECO:0000256" key="4">
    <source>
        <dbReference type="ARBA" id="ARBA00023143"/>
    </source>
</evidence>
<dbReference type="OrthoDB" id="9788334at2"/>
<evidence type="ECO:0000256" key="6">
    <source>
        <dbReference type="PIRNR" id="PIRNR002889"/>
    </source>
</evidence>
<dbReference type="GO" id="GO:0030694">
    <property type="term" value="C:bacterial-type flagellum basal body, rod"/>
    <property type="evidence" value="ECO:0007669"/>
    <property type="project" value="InterPro"/>
</dbReference>
<accession>A0A2K9N9W7</accession>
<dbReference type="EMBL" id="CP025611">
    <property type="protein sequence ID" value="AUN29346.1"/>
    <property type="molecule type" value="Genomic_DNA"/>
</dbReference>
<name>A0A2K9N9W7_9PROT</name>
<organism evidence="8 9">
    <name type="scientific">Niveispirillum cyanobacteriorum</name>
    <dbReference type="NCBI Taxonomy" id="1612173"/>
    <lineage>
        <taxon>Bacteria</taxon>
        <taxon>Pseudomonadati</taxon>
        <taxon>Pseudomonadota</taxon>
        <taxon>Alphaproteobacteria</taxon>
        <taxon>Rhodospirillales</taxon>
        <taxon>Azospirillaceae</taxon>
        <taxon>Niveispirillum</taxon>
    </lineage>
</organism>
<feature type="region of interest" description="Disordered" evidence="7">
    <location>
        <begin position="58"/>
        <end position="92"/>
    </location>
</feature>
<evidence type="ECO:0000256" key="2">
    <source>
        <dbReference type="ARBA" id="ARBA00009677"/>
    </source>
</evidence>
<comment type="function">
    <text evidence="5 6">Structural component of flagellum, the bacterial motility apparatus. Part of the rod structure of flagellar basal body.</text>
</comment>
<comment type="similarity">
    <text evidence="2 6">Belongs to the flagella basal body rod proteins family.</text>
</comment>
<evidence type="ECO:0000256" key="3">
    <source>
        <dbReference type="ARBA" id="ARBA00014376"/>
    </source>
</evidence>
<evidence type="ECO:0000256" key="1">
    <source>
        <dbReference type="ARBA" id="ARBA00004117"/>
    </source>
</evidence>
<feature type="compositionally biased region" description="Basic and acidic residues" evidence="7">
    <location>
        <begin position="77"/>
        <end position="86"/>
    </location>
</feature>
<keyword evidence="8" id="KW-0969">Cilium</keyword>
<dbReference type="PIRSF" id="PIRSF002889">
    <property type="entry name" value="Rod_FlgB"/>
    <property type="match status" value="1"/>
</dbReference>
<evidence type="ECO:0000313" key="8">
    <source>
        <dbReference type="EMBL" id="AUN29346.1"/>
    </source>
</evidence>
<dbReference type="AlphaFoldDB" id="A0A2K9N9W7"/>
<evidence type="ECO:0000256" key="5">
    <source>
        <dbReference type="ARBA" id="ARBA00024934"/>
    </source>
</evidence>
<gene>
    <name evidence="8" type="primary">flgB</name>
    <name evidence="8" type="ORF">C0V82_03130</name>
</gene>
<sequence>MDLKDSGIFRLMSDKMAWHNQRQEVLSKNISNADTPEFRPHDLVKFDFKKQLRETARMPLAGGENGHLSGTIVSKTGFKDGQERNPYETAPAGNAVVLEEQMMKVGQNAMEYQTVTNLYRKQVGMLKTAMTPPR</sequence>
<dbReference type="KEGG" id="ncb:C0V82_03130"/>